<accession>A0A086MAP0</accession>
<sequence length="193" mass="21429">MYTRCLPVLVLQVSLPPVVPSPDCFHCALLTCRSIRCFRSSPCTLGFSLSYILSLNRFSALFFSPSFLLASSLAILSLPPLHSFSSLCYLFPPLFLFVAPLSSLSTRLPFSSCILISLSSLSPPVYFSSLLSLLPSSRCSRPFSLFLGLGARCRSPRLLRRTQRALFSVDCMRLPGRGESLALRLALRRRRSL</sequence>
<name>A0A086MAP0_TOXGO</name>
<reference evidence="2 3" key="1">
    <citation type="submission" date="2014-05" db="EMBL/GenBank/DDBJ databases">
        <authorList>
            <person name="Sibley D."/>
            <person name="Venepally P."/>
            <person name="Karamycheva S."/>
            <person name="Hadjithomas M."/>
            <person name="Khan A."/>
            <person name="Brunk B."/>
            <person name="Roos D."/>
            <person name="Caler E."/>
            <person name="Lorenzi H."/>
        </authorList>
    </citation>
    <scope>NUCLEOTIDE SEQUENCE [LARGE SCALE GENOMIC DNA]</scope>
    <source>
        <strain evidence="2 3">RUB</strain>
    </source>
</reference>
<protein>
    <recommendedName>
        <fullName evidence="4">Transmembrane protein</fullName>
    </recommendedName>
</protein>
<organism evidence="2 3">
    <name type="scientific">Toxoplasma gondii RUB</name>
    <dbReference type="NCBI Taxonomy" id="935652"/>
    <lineage>
        <taxon>Eukaryota</taxon>
        <taxon>Sar</taxon>
        <taxon>Alveolata</taxon>
        <taxon>Apicomplexa</taxon>
        <taxon>Conoidasida</taxon>
        <taxon>Coccidia</taxon>
        <taxon>Eucoccidiorida</taxon>
        <taxon>Eimeriorina</taxon>
        <taxon>Sarcocystidae</taxon>
        <taxon>Toxoplasma</taxon>
    </lineage>
</organism>
<evidence type="ECO:0008006" key="4">
    <source>
        <dbReference type="Google" id="ProtNLM"/>
    </source>
</evidence>
<dbReference type="EMBL" id="AFYV02000158">
    <property type="protein sequence ID" value="KFG65958.1"/>
    <property type="molecule type" value="Genomic_DNA"/>
</dbReference>
<comment type="caution">
    <text evidence="2">The sequence shown here is derived from an EMBL/GenBank/DDBJ whole genome shotgun (WGS) entry which is preliminary data.</text>
</comment>
<feature type="chain" id="PRO_5001810886" description="Transmembrane protein" evidence="1">
    <location>
        <begin position="21"/>
        <end position="193"/>
    </location>
</feature>
<gene>
    <name evidence="2" type="ORF">TGRUB_428740</name>
</gene>
<evidence type="ECO:0000256" key="1">
    <source>
        <dbReference type="SAM" id="SignalP"/>
    </source>
</evidence>
<keyword evidence="1" id="KW-0732">Signal</keyword>
<evidence type="ECO:0000313" key="2">
    <source>
        <dbReference type="EMBL" id="KFG65958.1"/>
    </source>
</evidence>
<proteinExistence type="predicted"/>
<feature type="signal peptide" evidence="1">
    <location>
        <begin position="1"/>
        <end position="20"/>
    </location>
</feature>
<dbReference type="VEuPathDB" id="ToxoDB:TGRUB_428740"/>
<dbReference type="AlphaFoldDB" id="A0A086MAP0"/>
<evidence type="ECO:0000313" key="3">
    <source>
        <dbReference type="Proteomes" id="UP000028834"/>
    </source>
</evidence>
<dbReference type="Proteomes" id="UP000028834">
    <property type="component" value="Unassembled WGS sequence"/>
</dbReference>